<dbReference type="EMBL" id="JAAOAV010000009">
    <property type="protein sequence ID" value="KAF5612251.1"/>
    <property type="molecule type" value="Genomic_DNA"/>
</dbReference>
<evidence type="ECO:0000256" key="3">
    <source>
        <dbReference type="ARBA" id="ARBA00022723"/>
    </source>
</evidence>
<dbReference type="PANTHER" id="PTHR24305">
    <property type="entry name" value="CYTOCHROME P450"/>
    <property type="match status" value="1"/>
</dbReference>
<dbReference type="SUPFAM" id="SSF48264">
    <property type="entry name" value="Cytochrome P450"/>
    <property type="match status" value="1"/>
</dbReference>
<evidence type="ECO:0000256" key="6">
    <source>
        <dbReference type="RuleBase" id="RU000461"/>
    </source>
</evidence>
<evidence type="ECO:0000256" key="1">
    <source>
        <dbReference type="ARBA" id="ARBA00001971"/>
    </source>
</evidence>
<proteinExistence type="inferred from homology"/>
<dbReference type="InterPro" id="IPR036396">
    <property type="entry name" value="Cyt_P450_sf"/>
</dbReference>
<keyword evidence="3 5" id="KW-0479">Metal-binding</keyword>
<organism evidence="7 8">
    <name type="scientific">Gibberella subglutinans</name>
    <name type="common">Fusarium subglutinans</name>
    <dbReference type="NCBI Taxonomy" id="42677"/>
    <lineage>
        <taxon>Eukaryota</taxon>
        <taxon>Fungi</taxon>
        <taxon>Dikarya</taxon>
        <taxon>Ascomycota</taxon>
        <taxon>Pezizomycotina</taxon>
        <taxon>Sordariomycetes</taxon>
        <taxon>Hypocreomycetidae</taxon>
        <taxon>Hypocreales</taxon>
        <taxon>Nectriaceae</taxon>
        <taxon>Fusarium</taxon>
        <taxon>Fusarium fujikuroi species complex</taxon>
    </lineage>
</organism>
<comment type="cofactor">
    <cofactor evidence="1 5">
        <name>heme</name>
        <dbReference type="ChEBI" id="CHEBI:30413"/>
    </cofactor>
</comment>
<dbReference type="OrthoDB" id="3945418at2759"/>
<keyword evidence="6" id="KW-0503">Monooxygenase</keyword>
<dbReference type="Pfam" id="PF00067">
    <property type="entry name" value="p450"/>
    <property type="match status" value="1"/>
</dbReference>
<dbReference type="GO" id="GO:0005506">
    <property type="term" value="F:iron ion binding"/>
    <property type="evidence" value="ECO:0007669"/>
    <property type="project" value="InterPro"/>
</dbReference>
<dbReference type="PRINTS" id="PR00385">
    <property type="entry name" value="P450"/>
</dbReference>
<keyword evidence="6" id="KW-0560">Oxidoreductase</keyword>
<comment type="caution">
    <text evidence="7">The sequence shown here is derived from an EMBL/GenBank/DDBJ whole genome shotgun (WGS) entry which is preliminary data.</text>
</comment>
<dbReference type="InterPro" id="IPR002401">
    <property type="entry name" value="Cyt_P450_E_grp-I"/>
</dbReference>
<dbReference type="Gene3D" id="1.10.630.10">
    <property type="entry name" value="Cytochrome P450"/>
    <property type="match status" value="1"/>
</dbReference>
<dbReference type="InterPro" id="IPR017972">
    <property type="entry name" value="Cyt_P450_CS"/>
</dbReference>
<reference evidence="7 8" key="1">
    <citation type="submission" date="2020-05" db="EMBL/GenBank/DDBJ databases">
        <title>Identification and distribution of gene clusters putatively required for synthesis of sphingolipid metabolism inhibitors in phylogenetically diverse species of the filamentous fungus Fusarium.</title>
        <authorList>
            <person name="Kim H.-S."/>
            <person name="Busman M."/>
            <person name="Brown D.W."/>
            <person name="Divon H."/>
            <person name="Uhlig S."/>
            <person name="Proctor R.H."/>
        </authorList>
    </citation>
    <scope>NUCLEOTIDE SEQUENCE [LARGE SCALE GENOMIC DNA]</scope>
    <source>
        <strain evidence="7 8">NRRL 66333</strain>
    </source>
</reference>
<keyword evidence="2 5" id="KW-0349">Heme</keyword>
<sequence length="537" mass="61207">MDNFNSIALERLLSPSGLLGLTGVWLGYRVALALYNISPFHPLSKFPGPKIAAASYVYEAYYDWILMGRYGRRIEKMHEQYGPIVRVSPDELHCSDPYFADEIYTGKPGRIRDKWQHHLKIAGAGPVSMATGTAGPHELHRKRRAAHARFFSRGQVLKLEDEVYNYAKLAIEKMLRWTGKEAFEVKGAFNCYTADVFSQYAFGEPMGFIEQEGWEPNFGTWTSSFLTTTYMMRHNGFARRLADILPIFADYMGDDVKRIMHQMHHVIPAYIKTALANPDGGRVFNEILNSNVLPEEEKTIYRLSGEGFVFLVAGTETTAAILTVMTFHLLHQPKIYARLMKDLEGIDPNNLKWAQLEQRPYLWALVQESLRHQPGAAARSARIAREEELYYKSQDEKTQFVIPRGTPVSMTAMINHWDTRLFPDPDAFNPERWLLPDGKPDYTLQKFLISFSKGSRVCVGESLALCEIYIMAALMAIRIIPKAELFETTIEDLTYDHDLVSMAHMGGPGLEFDRVKVTALLHHMNQQGLCVPRKDAR</sequence>
<dbReference type="GO" id="GO:0016705">
    <property type="term" value="F:oxidoreductase activity, acting on paired donors, with incorporation or reduction of molecular oxygen"/>
    <property type="evidence" value="ECO:0007669"/>
    <property type="project" value="InterPro"/>
</dbReference>
<keyword evidence="8" id="KW-1185">Reference proteome</keyword>
<keyword evidence="4 5" id="KW-0408">Iron</keyword>
<protein>
    <submittedName>
        <fullName evidence="7">Trichodiene oxygenase</fullName>
    </submittedName>
</protein>
<comment type="similarity">
    <text evidence="6">Belongs to the cytochrome P450 family.</text>
</comment>
<dbReference type="PRINTS" id="PR00463">
    <property type="entry name" value="EP450I"/>
</dbReference>
<gene>
    <name evidence="7" type="ORF">FSUBG_1570</name>
</gene>
<evidence type="ECO:0000313" key="7">
    <source>
        <dbReference type="EMBL" id="KAF5612251.1"/>
    </source>
</evidence>
<dbReference type="RefSeq" id="XP_036542831.1">
    <property type="nucleotide sequence ID" value="XM_036679251.1"/>
</dbReference>
<evidence type="ECO:0000313" key="8">
    <source>
        <dbReference type="Proteomes" id="UP000547976"/>
    </source>
</evidence>
<dbReference type="GO" id="GO:0020037">
    <property type="term" value="F:heme binding"/>
    <property type="evidence" value="ECO:0007669"/>
    <property type="project" value="InterPro"/>
</dbReference>
<dbReference type="InterPro" id="IPR050121">
    <property type="entry name" value="Cytochrome_P450_monoxygenase"/>
</dbReference>
<dbReference type="GO" id="GO:0004497">
    <property type="term" value="F:monooxygenase activity"/>
    <property type="evidence" value="ECO:0007669"/>
    <property type="project" value="UniProtKB-KW"/>
</dbReference>
<dbReference type="Proteomes" id="UP000547976">
    <property type="component" value="Unassembled WGS sequence"/>
</dbReference>
<evidence type="ECO:0000256" key="5">
    <source>
        <dbReference type="PIRSR" id="PIRSR602401-1"/>
    </source>
</evidence>
<evidence type="ECO:0000256" key="2">
    <source>
        <dbReference type="ARBA" id="ARBA00022617"/>
    </source>
</evidence>
<name>A0A8H5QAM2_GIBSU</name>
<dbReference type="CDD" id="cd11062">
    <property type="entry name" value="CYP58-like"/>
    <property type="match status" value="1"/>
</dbReference>
<evidence type="ECO:0000256" key="4">
    <source>
        <dbReference type="ARBA" id="ARBA00023004"/>
    </source>
</evidence>
<dbReference type="AlphaFoldDB" id="A0A8H5QAM2"/>
<dbReference type="GeneID" id="59313969"/>
<accession>A0A8H5QAM2</accession>
<dbReference type="PROSITE" id="PS00086">
    <property type="entry name" value="CYTOCHROME_P450"/>
    <property type="match status" value="1"/>
</dbReference>
<dbReference type="InterPro" id="IPR001128">
    <property type="entry name" value="Cyt_P450"/>
</dbReference>
<feature type="binding site" description="axial binding residue" evidence="5">
    <location>
        <position position="458"/>
    </location>
    <ligand>
        <name>heme</name>
        <dbReference type="ChEBI" id="CHEBI:30413"/>
    </ligand>
    <ligandPart>
        <name>Fe</name>
        <dbReference type="ChEBI" id="CHEBI:18248"/>
    </ligandPart>
</feature>
<dbReference type="PANTHER" id="PTHR24305:SF147">
    <property type="entry name" value="P450, PUTATIVE (EUROFUNG)-RELATED"/>
    <property type="match status" value="1"/>
</dbReference>